<dbReference type="GO" id="GO:0005634">
    <property type="term" value="C:nucleus"/>
    <property type="evidence" value="ECO:0007669"/>
    <property type="project" value="InterPro"/>
</dbReference>
<evidence type="ECO:0000256" key="1">
    <source>
        <dbReference type="SAM" id="MobiDB-lite"/>
    </source>
</evidence>
<feature type="compositionally biased region" description="Basic and acidic residues" evidence="1">
    <location>
        <begin position="193"/>
        <end position="208"/>
    </location>
</feature>
<sequence>MANTPPFGIQGTVYRKDRTDESDWLLPTKKKGGSGSSSHEPSRSTTPQPGSSTRAPAPTTHRAPAGSFTSDLLSKPRTSHPPQGKQSKPGSGASTPKPPPVSPAVKHLLTRIESLQALSTYPPTATPNPCFCLARTHALSPYVPICTHCGLILCELQPPACTCPSCGEALLTHSQRQGLLNRLDEEMSAVLDSEEREKQRKEEEERQRLMVQSGGGAFPTLGGRPAPVVQPPPQERKVLTIGKGRRGPTLVTMKTVTKPPPDSKQLEEPAEPEVPRISRPGKQPLPPASKLKELETRPWANLWMREGDRPVYVPPPKPVEQRKEGEAEHKKSRRRRRGGKEGKENAEEQPKAEAVASTSGPS</sequence>
<gene>
    <name evidence="3" type="ORF">CALVIDRAFT_532597</name>
</gene>
<dbReference type="GO" id="GO:0072344">
    <property type="term" value="P:rescue of stalled ribosome"/>
    <property type="evidence" value="ECO:0007669"/>
    <property type="project" value="InterPro"/>
</dbReference>
<evidence type="ECO:0000313" key="4">
    <source>
        <dbReference type="Proteomes" id="UP000076738"/>
    </source>
</evidence>
<feature type="region of interest" description="Disordered" evidence="1">
    <location>
        <begin position="1"/>
        <end position="103"/>
    </location>
</feature>
<reference evidence="3 4" key="1">
    <citation type="journal article" date="2016" name="Mol. Biol. Evol.">
        <title>Comparative Genomics of Early-Diverging Mushroom-Forming Fungi Provides Insights into the Origins of Lignocellulose Decay Capabilities.</title>
        <authorList>
            <person name="Nagy L.G."/>
            <person name="Riley R."/>
            <person name="Tritt A."/>
            <person name="Adam C."/>
            <person name="Daum C."/>
            <person name="Floudas D."/>
            <person name="Sun H."/>
            <person name="Yadav J.S."/>
            <person name="Pangilinan J."/>
            <person name="Larsson K.H."/>
            <person name="Matsuura K."/>
            <person name="Barry K."/>
            <person name="Labutti K."/>
            <person name="Kuo R."/>
            <person name="Ohm R.A."/>
            <person name="Bhattacharya S.S."/>
            <person name="Shirouzu T."/>
            <person name="Yoshinaga Y."/>
            <person name="Martin F.M."/>
            <person name="Grigoriev I.V."/>
            <person name="Hibbett D.S."/>
        </authorList>
    </citation>
    <scope>NUCLEOTIDE SEQUENCE [LARGE SCALE GENOMIC DNA]</scope>
    <source>
        <strain evidence="3 4">TUFC12733</strain>
    </source>
</reference>
<feature type="compositionally biased region" description="Basic and acidic residues" evidence="1">
    <location>
        <begin position="319"/>
        <end position="329"/>
    </location>
</feature>
<feature type="compositionally biased region" description="Low complexity" evidence="1">
    <location>
        <begin position="36"/>
        <end position="65"/>
    </location>
</feature>
<dbReference type="OrthoDB" id="338816at2759"/>
<protein>
    <recommendedName>
        <fullName evidence="2">TRIP4/RQT4 C2HC5-type zinc finger domain-containing protein</fullName>
    </recommendedName>
</protein>
<feature type="region of interest" description="Disordered" evidence="1">
    <location>
        <begin position="251"/>
        <end position="362"/>
    </location>
</feature>
<dbReference type="AlphaFoldDB" id="A0A167SEQ3"/>
<evidence type="ECO:0000259" key="2">
    <source>
        <dbReference type="Pfam" id="PF06221"/>
    </source>
</evidence>
<dbReference type="GO" id="GO:0008270">
    <property type="term" value="F:zinc ion binding"/>
    <property type="evidence" value="ECO:0007669"/>
    <property type="project" value="InterPro"/>
</dbReference>
<dbReference type="GO" id="GO:0180022">
    <property type="term" value="C:RQC-trigger complex"/>
    <property type="evidence" value="ECO:0007669"/>
    <property type="project" value="InterPro"/>
</dbReference>
<organism evidence="3 4">
    <name type="scientific">Calocera viscosa (strain TUFC12733)</name>
    <dbReference type="NCBI Taxonomy" id="1330018"/>
    <lineage>
        <taxon>Eukaryota</taxon>
        <taxon>Fungi</taxon>
        <taxon>Dikarya</taxon>
        <taxon>Basidiomycota</taxon>
        <taxon>Agaricomycotina</taxon>
        <taxon>Dacrymycetes</taxon>
        <taxon>Dacrymycetales</taxon>
        <taxon>Dacrymycetaceae</taxon>
        <taxon>Calocera</taxon>
    </lineage>
</organism>
<dbReference type="Pfam" id="PF06221">
    <property type="entry name" value="zf-C2HC5"/>
    <property type="match status" value="1"/>
</dbReference>
<feature type="domain" description="TRIP4/RQT4 C2HC5-type zinc finger" evidence="2">
    <location>
        <begin position="129"/>
        <end position="179"/>
    </location>
</feature>
<keyword evidence="4" id="KW-1185">Reference proteome</keyword>
<proteinExistence type="predicted"/>
<name>A0A167SEQ3_CALVF</name>
<feature type="compositionally biased region" description="Polar residues" evidence="1">
    <location>
        <begin position="80"/>
        <end position="94"/>
    </location>
</feature>
<dbReference type="EMBL" id="KV417266">
    <property type="protein sequence ID" value="KZP01851.1"/>
    <property type="molecule type" value="Genomic_DNA"/>
</dbReference>
<evidence type="ECO:0000313" key="3">
    <source>
        <dbReference type="EMBL" id="KZP01851.1"/>
    </source>
</evidence>
<dbReference type="STRING" id="1330018.A0A167SEQ3"/>
<accession>A0A167SEQ3</accession>
<feature type="region of interest" description="Disordered" evidence="1">
    <location>
        <begin position="188"/>
        <end position="235"/>
    </location>
</feature>
<feature type="compositionally biased region" description="Basic and acidic residues" evidence="1">
    <location>
        <begin position="339"/>
        <end position="351"/>
    </location>
</feature>
<dbReference type="Proteomes" id="UP000076738">
    <property type="component" value="Unassembled WGS sequence"/>
</dbReference>
<dbReference type="InterPro" id="IPR009349">
    <property type="entry name" value="TRIP4/RQT4_C2HC5_Znf"/>
</dbReference>